<dbReference type="PRINTS" id="PR00463">
    <property type="entry name" value="EP450I"/>
</dbReference>
<dbReference type="InterPro" id="IPR017972">
    <property type="entry name" value="Cyt_P450_CS"/>
</dbReference>
<evidence type="ECO:0000256" key="10">
    <source>
        <dbReference type="SAM" id="Phobius"/>
    </source>
</evidence>
<keyword evidence="12" id="KW-1185">Reference proteome</keyword>
<keyword evidence="10" id="KW-0472">Membrane</keyword>
<accession>A0AAJ0BA17</accession>
<dbReference type="GO" id="GO:0016705">
    <property type="term" value="F:oxidoreductase activity, acting on paired donors, with incorporation or reduction of molecular oxygen"/>
    <property type="evidence" value="ECO:0007669"/>
    <property type="project" value="InterPro"/>
</dbReference>
<evidence type="ECO:0000313" key="12">
    <source>
        <dbReference type="Proteomes" id="UP001239445"/>
    </source>
</evidence>
<dbReference type="PRINTS" id="PR00385">
    <property type="entry name" value="P450"/>
</dbReference>
<dbReference type="PANTHER" id="PTHR24305:SF237">
    <property type="entry name" value="CYTOCHROME P450 MONOOXYGENASE ATNE-RELATED"/>
    <property type="match status" value="1"/>
</dbReference>
<keyword evidence="4 8" id="KW-0479">Metal-binding</keyword>
<feature type="binding site" description="axial binding residue" evidence="8">
    <location>
        <position position="461"/>
    </location>
    <ligand>
        <name>heme</name>
        <dbReference type="ChEBI" id="CHEBI:30413"/>
    </ligand>
    <ligandPart>
        <name>Fe</name>
        <dbReference type="ChEBI" id="CHEBI:18248"/>
    </ligandPart>
</feature>
<dbReference type="AlphaFoldDB" id="A0AAJ0BA17"/>
<evidence type="ECO:0000256" key="9">
    <source>
        <dbReference type="RuleBase" id="RU000461"/>
    </source>
</evidence>
<evidence type="ECO:0000313" key="11">
    <source>
        <dbReference type="EMBL" id="KAK1754460.1"/>
    </source>
</evidence>
<name>A0AAJ0BA17_9PEZI</name>
<comment type="similarity">
    <text evidence="2 9">Belongs to the cytochrome P450 family.</text>
</comment>
<keyword evidence="3 8" id="KW-0349">Heme</keyword>
<dbReference type="GO" id="GO:0005506">
    <property type="term" value="F:iron ion binding"/>
    <property type="evidence" value="ECO:0007669"/>
    <property type="project" value="InterPro"/>
</dbReference>
<protein>
    <submittedName>
        <fullName evidence="11">Cytochrome P450</fullName>
    </submittedName>
</protein>
<organism evidence="11 12">
    <name type="scientific">Echria macrotheca</name>
    <dbReference type="NCBI Taxonomy" id="438768"/>
    <lineage>
        <taxon>Eukaryota</taxon>
        <taxon>Fungi</taxon>
        <taxon>Dikarya</taxon>
        <taxon>Ascomycota</taxon>
        <taxon>Pezizomycotina</taxon>
        <taxon>Sordariomycetes</taxon>
        <taxon>Sordariomycetidae</taxon>
        <taxon>Sordariales</taxon>
        <taxon>Schizotheciaceae</taxon>
        <taxon>Echria</taxon>
    </lineage>
</organism>
<dbReference type="Pfam" id="PF00067">
    <property type="entry name" value="p450"/>
    <property type="match status" value="1"/>
</dbReference>
<evidence type="ECO:0000256" key="4">
    <source>
        <dbReference type="ARBA" id="ARBA00022723"/>
    </source>
</evidence>
<evidence type="ECO:0000256" key="1">
    <source>
        <dbReference type="ARBA" id="ARBA00001971"/>
    </source>
</evidence>
<evidence type="ECO:0000256" key="3">
    <source>
        <dbReference type="ARBA" id="ARBA00022617"/>
    </source>
</evidence>
<gene>
    <name evidence="11" type="ORF">QBC47DRAFT_423539</name>
</gene>
<keyword evidence="10" id="KW-0812">Transmembrane</keyword>
<dbReference type="CDD" id="cd11061">
    <property type="entry name" value="CYP67-like"/>
    <property type="match status" value="1"/>
</dbReference>
<evidence type="ECO:0000256" key="2">
    <source>
        <dbReference type="ARBA" id="ARBA00010617"/>
    </source>
</evidence>
<feature type="transmembrane region" description="Helical" evidence="10">
    <location>
        <begin position="6"/>
        <end position="25"/>
    </location>
</feature>
<comment type="caution">
    <text evidence="11">The sequence shown here is derived from an EMBL/GenBank/DDBJ whole genome shotgun (WGS) entry which is preliminary data.</text>
</comment>
<keyword evidence="5 9" id="KW-0560">Oxidoreductase</keyword>
<dbReference type="SUPFAM" id="SSF48264">
    <property type="entry name" value="Cytochrome P450"/>
    <property type="match status" value="1"/>
</dbReference>
<dbReference type="InterPro" id="IPR001128">
    <property type="entry name" value="Cyt_P450"/>
</dbReference>
<evidence type="ECO:0000256" key="7">
    <source>
        <dbReference type="ARBA" id="ARBA00023033"/>
    </source>
</evidence>
<dbReference type="Gene3D" id="1.10.630.10">
    <property type="entry name" value="Cytochrome P450"/>
    <property type="match status" value="1"/>
</dbReference>
<sequence>MLSELISASAAALAVGILSVVYFTWRIIYLLYFHPLAKFPGPFWAKVTSVYGSYYAWKGDTHLDMMRVHEKYGDFVRYTPDTLFVNNADGLHDIHSSGAYSSFLKSGHYQVMEHRVPSTFTARGGKDHLRRRRIVSQTVSEKAQRGYDPRIAYHVRKFCDAVFPAEPGVEGQPKNMADWCAYLSFDLITDLVFSASYNLLGSEKFRYVPHVIDKSNVRMSVLVYVPFVSWLRALDNYLFGEALVARNRLLRFVSRAVRERTDRALGKWSPKSLDPCPPRADIFAALATAKDPVTNEGFSADDMVSESITLMVAGSDTSSTAIASTLFYLADNPHAYHKAAAEVRRAFHDKGITKDRAADGPELGSCVYLRACIDEALRMSPPNGGALTREVIAKEGVTIAGNYIPSGCNVGVPLYAIHHDSRYYPEPFHYRPERWLEDDGTGSIERARYAFNPFGIGMRGCLGKGLAYHEVMTAVATVLYLGDFRFADGELGQVGRGGAGGTSYGRHRRNEYQLRDHITGQKQGPWLCFTRRELA</sequence>
<evidence type="ECO:0000256" key="6">
    <source>
        <dbReference type="ARBA" id="ARBA00023004"/>
    </source>
</evidence>
<reference evidence="11" key="1">
    <citation type="submission" date="2023-06" db="EMBL/GenBank/DDBJ databases">
        <title>Genome-scale phylogeny and comparative genomics of the fungal order Sordariales.</title>
        <authorList>
            <consortium name="Lawrence Berkeley National Laboratory"/>
            <person name="Hensen N."/>
            <person name="Bonometti L."/>
            <person name="Westerberg I."/>
            <person name="Brannstrom I.O."/>
            <person name="Guillou S."/>
            <person name="Cros-Aarteil S."/>
            <person name="Calhoun S."/>
            <person name="Haridas S."/>
            <person name="Kuo A."/>
            <person name="Mondo S."/>
            <person name="Pangilinan J."/>
            <person name="Riley R."/>
            <person name="Labutti K."/>
            <person name="Andreopoulos B."/>
            <person name="Lipzen A."/>
            <person name="Chen C."/>
            <person name="Yanf M."/>
            <person name="Daum C."/>
            <person name="Ng V."/>
            <person name="Clum A."/>
            <person name="Steindorff A."/>
            <person name="Ohm R."/>
            <person name="Martin F."/>
            <person name="Silar P."/>
            <person name="Natvig D."/>
            <person name="Lalanne C."/>
            <person name="Gautier V."/>
            <person name="Ament-Velasquez S.L."/>
            <person name="Kruys A."/>
            <person name="Hutchinson M.I."/>
            <person name="Powell A.J."/>
            <person name="Barry K."/>
            <person name="Miller A.N."/>
            <person name="Grigoriev I.V."/>
            <person name="Debuchy R."/>
            <person name="Gladieux P."/>
            <person name="Thoren M.H."/>
            <person name="Johannesson H."/>
        </authorList>
    </citation>
    <scope>NUCLEOTIDE SEQUENCE</scope>
    <source>
        <strain evidence="11">PSN4</strain>
    </source>
</reference>
<evidence type="ECO:0000256" key="5">
    <source>
        <dbReference type="ARBA" id="ARBA00023002"/>
    </source>
</evidence>
<dbReference type="PANTHER" id="PTHR24305">
    <property type="entry name" value="CYTOCHROME P450"/>
    <property type="match status" value="1"/>
</dbReference>
<dbReference type="Proteomes" id="UP001239445">
    <property type="component" value="Unassembled WGS sequence"/>
</dbReference>
<dbReference type="InterPro" id="IPR050121">
    <property type="entry name" value="Cytochrome_P450_monoxygenase"/>
</dbReference>
<keyword evidence="7 9" id="KW-0503">Monooxygenase</keyword>
<dbReference type="InterPro" id="IPR002401">
    <property type="entry name" value="Cyt_P450_E_grp-I"/>
</dbReference>
<dbReference type="PROSITE" id="PS00086">
    <property type="entry name" value="CYTOCHROME_P450"/>
    <property type="match status" value="1"/>
</dbReference>
<evidence type="ECO:0000256" key="8">
    <source>
        <dbReference type="PIRSR" id="PIRSR602401-1"/>
    </source>
</evidence>
<dbReference type="InterPro" id="IPR036396">
    <property type="entry name" value="Cyt_P450_sf"/>
</dbReference>
<dbReference type="GO" id="GO:0020037">
    <property type="term" value="F:heme binding"/>
    <property type="evidence" value="ECO:0007669"/>
    <property type="project" value="InterPro"/>
</dbReference>
<keyword evidence="6 8" id="KW-0408">Iron</keyword>
<dbReference type="EMBL" id="MU839835">
    <property type="protein sequence ID" value="KAK1754460.1"/>
    <property type="molecule type" value="Genomic_DNA"/>
</dbReference>
<comment type="cofactor">
    <cofactor evidence="1 8">
        <name>heme</name>
        <dbReference type="ChEBI" id="CHEBI:30413"/>
    </cofactor>
</comment>
<keyword evidence="10" id="KW-1133">Transmembrane helix</keyword>
<proteinExistence type="inferred from homology"/>
<dbReference type="GO" id="GO:0004497">
    <property type="term" value="F:monooxygenase activity"/>
    <property type="evidence" value="ECO:0007669"/>
    <property type="project" value="UniProtKB-KW"/>
</dbReference>